<gene>
    <name evidence="2" type="ORF">KYK14_03955</name>
</gene>
<dbReference type="RefSeq" id="WP_219157015.1">
    <property type="nucleotide sequence ID" value="NZ_JAHWGL010000008.1"/>
</dbReference>
<accession>A0ABS6WVQ5</accession>
<comment type="caution">
    <text evidence="2">The sequence shown here is derived from an EMBL/GenBank/DDBJ whole genome shotgun (WGS) entry which is preliminary data.</text>
</comment>
<evidence type="ECO:0000256" key="1">
    <source>
        <dbReference type="SAM" id="Phobius"/>
    </source>
</evidence>
<name>A0ABS6WVQ5_9BACT</name>
<keyword evidence="1" id="KW-0472">Membrane</keyword>
<organism evidence="2 3">
    <name type="scientific">Hymenobacter profundi</name>
    <dbReference type="NCBI Taxonomy" id="1982110"/>
    <lineage>
        <taxon>Bacteria</taxon>
        <taxon>Pseudomonadati</taxon>
        <taxon>Bacteroidota</taxon>
        <taxon>Cytophagia</taxon>
        <taxon>Cytophagales</taxon>
        <taxon>Hymenobacteraceae</taxon>
        <taxon>Hymenobacter</taxon>
    </lineage>
</organism>
<keyword evidence="1" id="KW-0812">Transmembrane</keyword>
<dbReference type="EMBL" id="JAHWGL010000008">
    <property type="protein sequence ID" value="MBW3127690.1"/>
    <property type="molecule type" value="Genomic_DNA"/>
</dbReference>
<evidence type="ECO:0008006" key="4">
    <source>
        <dbReference type="Google" id="ProtNLM"/>
    </source>
</evidence>
<sequence>MHITIPLFRKGFVAITVIILFLVSWYYTVRNAHAPLLDGTEDAGPTFSVPAGTRLTGHIPYDTNWAYQPDASDNNFIAWFDGVPTPDAPDTPTSYNTKNQIDPAVTYLTFPKKLDVRLTKIRFYDGAGSSKVPLRVSLLLTDGSEVTDVAQFFGQAYDQWIDVYTVPTTQQRVKAVILRTSLNSNMVAAGAYPTEIEFTGTYTSYVTPKANLTHRVPLRNMLGSNTFPWNNSGGKPEGSPEIPTMLAKYNYMAWNRAYDDWPLFEQKEGDYRYAPTYTGGWNQDLGFARLKAKGVQTIQCLKDIPKWLIDRLPTSVGEDGHLDAARSDRRVESAHHKYRGNLVEYVSRVAFPTSGNSATLSYLRADGARTPLFPYTADEPTYFIDKETQLVYRWTGTTYTLLTRNVPGVYFSVYTAADAVPEHPTGQLRTKFNETLTADRQKPSTYVEFARLAFQSAARYGTNKQLDPHLLHTPDKQMGLNLLAGIEAGNELNAGWNGRRRYTSPFEMAALLSAFYDGHHNTLGPGVGAKNADPNMPVFMGGIVSVNPRVIRAMIDWCAQNRGYRPDGSVDICWDVIKFHQYTNSHGLEQHQSGTRYGMPADMVPLAPRRIKRMKDVSYEYLGRSLPVHIGELGYDIGPTGQQAALITDIFGRVQHTRRQSQADWAVRDMLCYNRAGADGLQFYLLQDPAPVANPDASSNLYMSSGFFQRGDQQPADMPRLAGWYTQQFIEKFGDYAVTSILSEDPLVYKLTHGKHTAYALVIPDMVGRTGSYTLRLPGVNNATLCTLQPTGTRLHEQHLRVVDTLRVRVSETPCFITVP</sequence>
<keyword evidence="3" id="KW-1185">Reference proteome</keyword>
<proteinExistence type="predicted"/>
<dbReference type="Proteomes" id="UP000826188">
    <property type="component" value="Unassembled WGS sequence"/>
</dbReference>
<protein>
    <recommendedName>
        <fullName evidence="4">DNRLRE domain-containing protein</fullName>
    </recommendedName>
</protein>
<keyword evidence="1" id="KW-1133">Transmembrane helix</keyword>
<reference evidence="2 3" key="1">
    <citation type="submission" date="2021-07" db="EMBL/GenBank/DDBJ databases">
        <title>Hymenobacter profundi sp. nov., isolated from deep-sea water.</title>
        <authorList>
            <person name="Kim M.K."/>
        </authorList>
    </citation>
    <scope>NUCLEOTIDE SEQUENCE [LARGE SCALE GENOMIC DNA]</scope>
    <source>
        <strain evidence="2 3">M2</strain>
    </source>
</reference>
<evidence type="ECO:0000313" key="2">
    <source>
        <dbReference type="EMBL" id="MBW3127690.1"/>
    </source>
</evidence>
<feature type="transmembrane region" description="Helical" evidence="1">
    <location>
        <begin position="7"/>
        <end position="27"/>
    </location>
</feature>
<evidence type="ECO:0000313" key="3">
    <source>
        <dbReference type="Proteomes" id="UP000826188"/>
    </source>
</evidence>